<evidence type="ECO:0000313" key="1">
    <source>
        <dbReference type="EMBL" id="KAJ8278913.1"/>
    </source>
</evidence>
<name>A0A9Q1I3G9_CONCO</name>
<gene>
    <name evidence="1" type="ORF">COCON_G00059790</name>
</gene>
<comment type="caution">
    <text evidence="1">The sequence shown here is derived from an EMBL/GenBank/DDBJ whole genome shotgun (WGS) entry which is preliminary data.</text>
</comment>
<dbReference type="Proteomes" id="UP001152803">
    <property type="component" value="Unassembled WGS sequence"/>
</dbReference>
<evidence type="ECO:0000313" key="2">
    <source>
        <dbReference type="Proteomes" id="UP001152803"/>
    </source>
</evidence>
<dbReference type="EMBL" id="JAFJMO010000004">
    <property type="protein sequence ID" value="KAJ8278913.1"/>
    <property type="molecule type" value="Genomic_DNA"/>
</dbReference>
<accession>A0A9Q1I3G9</accession>
<keyword evidence="2" id="KW-1185">Reference proteome</keyword>
<dbReference type="AlphaFoldDB" id="A0A9Q1I3G9"/>
<proteinExistence type="predicted"/>
<sequence>MISQDSLVFRNHGLSDLDASIDIVTDFQRVWSGVALAVERTITISPAVPFRDAALTTFPGRDLRQATRPLSTGKRGTLMWISFRTSVFKQDVACGSAVLLSRLVTVLEPSLATPVNRSALDPDQAGLQRLCRSRAPRRFNISRAELSNSGLSVPAGRGRLKQAP</sequence>
<organism evidence="1 2">
    <name type="scientific">Conger conger</name>
    <name type="common">Conger eel</name>
    <name type="synonym">Muraena conger</name>
    <dbReference type="NCBI Taxonomy" id="82655"/>
    <lineage>
        <taxon>Eukaryota</taxon>
        <taxon>Metazoa</taxon>
        <taxon>Chordata</taxon>
        <taxon>Craniata</taxon>
        <taxon>Vertebrata</taxon>
        <taxon>Euteleostomi</taxon>
        <taxon>Actinopterygii</taxon>
        <taxon>Neopterygii</taxon>
        <taxon>Teleostei</taxon>
        <taxon>Anguilliformes</taxon>
        <taxon>Congridae</taxon>
        <taxon>Conger</taxon>
    </lineage>
</organism>
<reference evidence="1" key="1">
    <citation type="journal article" date="2023" name="Science">
        <title>Genome structures resolve the early diversification of teleost fishes.</title>
        <authorList>
            <person name="Parey E."/>
            <person name="Louis A."/>
            <person name="Montfort J."/>
            <person name="Bouchez O."/>
            <person name="Roques C."/>
            <person name="Iampietro C."/>
            <person name="Lluch J."/>
            <person name="Castinel A."/>
            <person name="Donnadieu C."/>
            <person name="Desvignes T."/>
            <person name="Floi Bucao C."/>
            <person name="Jouanno E."/>
            <person name="Wen M."/>
            <person name="Mejri S."/>
            <person name="Dirks R."/>
            <person name="Jansen H."/>
            <person name="Henkel C."/>
            <person name="Chen W.J."/>
            <person name="Zahm M."/>
            <person name="Cabau C."/>
            <person name="Klopp C."/>
            <person name="Thompson A.W."/>
            <person name="Robinson-Rechavi M."/>
            <person name="Braasch I."/>
            <person name="Lecointre G."/>
            <person name="Bobe J."/>
            <person name="Postlethwait J.H."/>
            <person name="Berthelot C."/>
            <person name="Roest Crollius H."/>
            <person name="Guiguen Y."/>
        </authorList>
    </citation>
    <scope>NUCLEOTIDE SEQUENCE</scope>
    <source>
        <strain evidence="1">Concon-B</strain>
    </source>
</reference>
<protein>
    <submittedName>
        <fullName evidence="1">Uncharacterized protein</fullName>
    </submittedName>
</protein>